<dbReference type="CDD" id="cd00448">
    <property type="entry name" value="YjgF_YER057c_UK114_family"/>
    <property type="match status" value="1"/>
</dbReference>
<comment type="caution">
    <text evidence="2">The sequence shown here is derived from an EMBL/GenBank/DDBJ whole genome shotgun (WGS) entry which is preliminary data.</text>
</comment>
<comment type="similarity">
    <text evidence="1">Belongs to the RutC family.</text>
</comment>
<proteinExistence type="inferred from homology"/>
<dbReference type="PANTHER" id="PTHR11803:SF42">
    <property type="entry name" value="MMF1"/>
    <property type="match status" value="1"/>
</dbReference>
<evidence type="ECO:0000313" key="3">
    <source>
        <dbReference type="Proteomes" id="UP000277212"/>
    </source>
</evidence>
<dbReference type="GO" id="GO:0019239">
    <property type="term" value="F:deaminase activity"/>
    <property type="evidence" value="ECO:0007669"/>
    <property type="project" value="TreeGrafter"/>
</dbReference>
<dbReference type="OrthoDB" id="309640at2759"/>
<protein>
    <submittedName>
        <fullName evidence="2">Uncharacterized protein</fullName>
    </submittedName>
</protein>
<dbReference type="SUPFAM" id="SSF55298">
    <property type="entry name" value="YjgF-like"/>
    <property type="match status" value="1"/>
</dbReference>
<dbReference type="NCBIfam" id="TIGR00004">
    <property type="entry name" value="Rid family detoxifying hydrolase"/>
    <property type="match status" value="1"/>
</dbReference>
<sequence length="134" mass="14059">MSAKAIISPNAPTPPPFLSQAISLGNLVFCSGQVAIDRNSGTLMSGTAGDRTKQILLNLGAVLDAADSSLESIIKANVYLTNIQDFAEVNDVYVSFFPGLKPARTCVGVRELPLGTDVEIECIASKRTPVGGHL</sequence>
<dbReference type="Proteomes" id="UP000277212">
    <property type="component" value="Unassembled WGS sequence"/>
</dbReference>
<dbReference type="Gene3D" id="3.30.1330.40">
    <property type="entry name" value="RutC-like"/>
    <property type="match status" value="1"/>
</dbReference>
<evidence type="ECO:0000313" key="2">
    <source>
        <dbReference type="EMBL" id="RMJ10555.1"/>
    </source>
</evidence>
<dbReference type="EMBL" id="NKUJ01000199">
    <property type="protein sequence ID" value="RMJ10555.1"/>
    <property type="molecule type" value="Genomic_DNA"/>
</dbReference>
<reference evidence="2 3" key="1">
    <citation type="submission" date="2017-06" db="EMBL/GenBank/DDBJ databases">
        <title>Comparative genomic analysis of Ambrosia Fusariam Clade fungi.</title>
        <authorList>
            <person name="Stajich J.E."/>
            <person name="Carrillo J."/>
            <person name="Kijimoto T."/>
            <person name="Eskalen A."/>
            <person name="O'Donnell K."/>
            <person name="Kasson M."/>
        </authorList>
    </citation>
    <scope>NUCLEOTIDE SEQUENCE [LARGE SCALE GENOMIC DNA]</scope>
    <source>
        <strain evidence="2">UCR3666</strain>
    </source>
</reference>
<dbReference type="FunFam" id="3.30.1330.40:FF:000001">
    <property type="entry name" value="L-PSP family endoribonuclease"/>
    <property type="match status" value="1"/>
</dbReference>
<dbReference type="InterPro" id="IPR006175">
    <property type="entry name" value="YjgF/YER057c/UK114"/>
</dbReference>
<keyword evidence="3" id="KW-1185">Reference proteome</keyword>
<gene>
    <name evidence="2" type="ORF">CDV36_009833</name>
</gene>
<dbReference type="GO" id="GO:0005829">
    <property type="term" value="C:cytosol"/>
    <property type="evidence" value="ECO:0007669"/>
    <property type="project" value="TreeGrafter"/>
</dbReference>
<dbReference type="InterPro" id="IPR006056">
    <property type="entry name" value="RidA"/>
</dbReference>
<organism evidence="2 3">
    <name type="scientific">Fusarium kuroshium</name>
    <dbReference type="NCBI Taxonomy" id="2010991"/>
    <lineage>
        <taxon>Eukaryota</taxon>
        <taxon>Fungi</taxon>
        <taxon>Dikarya</taxon>
        <taxon>Ascomycota</taxon>
        <taxon>Pezizomycotina</taxon>
        <taxon>Sordariomycetes</taxon>
        <taxon>Hypocreomycetidae</taxon>
        <taxon>Hypocreales</taxon>
        <taxon>Nectriaceae</taxon>
        <taxon>Fusarium</taxon>
        <taxon>Fusarium solani species complex</taxon>
    </lineage>
</organism>
<evidence type="ECO:0000256" key="1">
    <source>
        <dbReference type="ARBA" id="ARBA00010552"/>
    </source>
</evidence>
<dbReference type="InterPro" id="IPR035959">
    <property type="entry name" value="RutC-like_sf"/>
</dbReference>
<dbReference type="Pfam" id="PF01042">
    <property type="entry name" value="Ribonuc_L-PSP"/>
    <property type="match status" value="1"/>
</dbReference>
<dbReference type="GO" id="GO:0005739">
    <property type="term" value="C:mitochondrion"/>
    <property type="evidence" value="ECO:0007669"/>
    <property type="project" value="UniProtKB-ARBA"/>
</dbReference>
<dbReference type="PANTHER" id="PTHR11803">
    <property type="entry name" value="2-IMINOBUTANOATE/2-IMINOPROPANOATE DEAMINASE RIDA"/>
    <property type="match status" value="1"/>
</dbReference>
<dbReference type="AlphaFoldDB" id="A0A3M2S015"/>
<name>A0A3M2S015_9HYPO</name>
<accession>A0A3M2S015</accession>
<dbReference type="STRING" id="2010991.A0A3M2S015"/>